<keyword evidence="1" id="KW-1133">Transmembrane helix</keyword>
<name>A0ABW7YED8_STRCE</name>
<feature type="transmembrane region" description="Helical" evidence="1">
    <location>
        <begin position="69"/>
        <end position="86"/>
    </location>
</feature>
<dbReference type="EMBL" id="JBITDC010000023">
    <property type="protein sequence ID" value="MFI5680753.1"/>
    <property type="molecule type" value="Genomic_DNA"/>
</dbReference>
<evidence type="ECO:0000256" key="1">
    <source>
        <dbReference type="SAM" id="Phobius"/>
    </source>
</evidence>
<feature type="transmembrane region" description="Helical" evidence="1">
    <location>
        <begin position="45"/>
        <end position="62"/>
    </location>
</feature>
<reference evidence="2 3" key="1">
    <citation type="submission" date="2024-10" db="EMBL/GenBank/DDBJ databases">
        <title>The Natural Products Discovery Center: Release of the First 8490 Sequenced Strains for Exploring Actinobacteria Biosynthetic Diversity.</title>
        <authorList>
            <person name="Kalkreuter E."/>
            <person name="Kautsar S.A."/>
            <person name="Yang D."/>
            <person name="Bader C.D."/>
            <person name="Teijaro C.N."/>
            <person name="Fluegel L."/>
            <person name="Davis C.M."/>
            <person name="Simpson J.R."/>
            <person name="Lauterbach L."/>
            <person name="Steele A.D."/>
            <person name="Gui C."/>
            <person name="Meng S."/>
            <person name="Li G."/>
            <person name="Viehrig K."/>
            <person name="Ye F."/>
            <person name="Su P."/>
            <person name="Kiefer A.F."/>
            <person name="Nichols A."/>
            <person name="Cepeda A.J."/>
            <person name="Yan W."/>
            <person name="Fan B."/>
            <person name="Jiang Y."/>
            <person name="Adhikari A."/>
            <person name="Zheng C.-J."/>
            <person name="Schuster L."/>
            <person name="Cowan T.M."/>
            <person name="Smanski M.J."/>
            <person name="Chevrette M.G."/>
            <person name="De Carvalho L.P.S."/>
            <person name="Shen B."/>
        </authorList>
    </citation>
    <scope>NUCLEOTIDE SEQUENCE [LARGE SCALE GENOMIC DNA]</scope>
    <source>
        <strain evidence="2 3">NPDC051599</strain>
    </source>
</reference>
<keyword evidence="1" id="KW-0472">Membrane</keyword>
<sequence>MENPKTSREAGPAARPPAVTAAPAALLLPAVSIIGQISAGTDCPAVPLGVGIPLLADGLLLWRTNRRTSGLTLAVGLLIGIGALLTPNTGDPLPAGDAALLIATVTEMVVLAEMAALAALVVAGAAATPRGTGTRA</sequence>
<dbReference type="RefSeq" id="WP_398661149.1">
    <property type="nucleotide sequence ID" value="NZ_JBITDC010000023.1"/>
</dbReference>
<keyword evidence="1" id="KW-0812">Transmembrane</keyword>
<evidence type="ECO:0000313" key="2">
    <source>
        <dbReference type="EMBL" id="MFI5680753.1"/>
    </source>
</evidence>
<comment type="caution">
    <text evidence="2">The sequence shown here is derived from an EMBL/GenBank/DDBJ whole genome shotgun (WGS) entry which is preliminary data.</text>
</comment>
<gene>
    <name evidence="2" type="ORF">ACIA8P_40190</name>
</gene>
<dbReference type="Proteomes" id="UP001612415">
    <property type="component" value="Unassembled WGS sequence"/>
</dbReference>
<proteinExistence type="predicted"/>
<evidence type="ECO:0000313" key="3">
    <source>
        <dbReference type="Proteomes" id="UP001612415"/>
    </source>
</evidence>
<protein>
    <submittedName>
        <fullName evidence="2">Uncharacterized protein</fullName>
    </submittedName>
</protein>
<organism evidence="2 3">
    <name type="scientific">Streptomyces cellulosae</name>
    <dbReference type="NCBI Taxonomy" id="1968"/>
    <lineage>
        <taxon>Bacteria</taxon>
        <taxon>Bacillati</taxon>
        <taxon>Actinomycetota</taxon>
        <taxon>Actinomycetes</taxon>
        <taxon>Kitasatosporales</taxon>
        <taxon>Streptomycetaceae</taxon>
        <taxon>Streptomyces</taxon>
    </lineage>
</organism>
<feature type="transmembrane region" description="Helical" evidence="1">
    <location>
        <begin position="98"/>
        <end position="127"/>
    </location>
</feature>
<keyword evidence="3" id="KW-1185">Reference proteome</keyword>
<feature type="transmembrane region" description="Helical" evidence="1">
    <location>
        <begin position="21"/>
        <end position="39"/>
    </location>
</feature>
<accession>A0ABW7YED8</accession>